<organism evidence="1 2">
    <name type="scientific">Steccherinum ochraceum</name>
    <dbReference type="NCBI Taxonomy" id="92696"/>
    <lineage>
        <taxon>Eukaryota</taxon>
        <taxon>Fungi</taxon>
        <taxon>Dikarya</taxon>
        <taxon>Basidiomycota</taxon>
        <taxon>Agaricomycotina</taxon>
        <taxon>Agaricomycetes</taxon>
        <taxon>Polyporales</taxon>
        <taxon>Steccherinaceae</taxon>
        <taxon>Steccherinum</taxon>
    </lineage>
</organism>
<dbReference type="EMBL" id="RWJN01000206">
    <property type="protein sequence ID" value="TCD64947.1"/>
    <property type="molecule type" value="Genomic_DNA"/>
</dbReference>
<evidence type="ECO:0000313" key="2">
    <source>
        <dbReference type="Proteomes" id="UP000292702"/>
    </source>
</evidence>
<gene>
    <name evidence="1" type="ORF">EIP91_003405</name>
</gene>
<dbReference type="Proteomes" id="UP000292702">
    <property type="component" value="Unassembled WGS sequence"/>
</dbReference>
<dbReference type="OrthoDB" id="3265815at2759"/>
<accession>A0A4V2MW51</accession>
<dbReference type="AlphaFoldDB" id="A0A4V2MW51"/>
<sequence length="386" mass="42995">MMDYFSDTQTAVFDGASGYEQSETGAIRSIYSQQHPSVLTNISVLKPHHSLFHDADRYTHIGSSSFTAPPGSAPVRRLYHFLRRSPRRRLWQTRRRPPHLTSDGVLFYAHKPFLLTSSNNAFNGRLSAEAIGVAVGTSTTEPLWVVGIPTGSVLFNVVLHTIYGMSCTEFDPPLDILLQAVKSLKIYGISIDLTVSRANMPLYDHILSEMPRAPTDVFLVAAENDLDALAIAASAHLHSMLLPGITDEMADRMGTHYLRRLVMLHIERTDYLKTLLMHAPDSHEDTADCGPADQRRLVRAWALAAASLVWDIRPDMPAAVIQSVLGSLEHELECATCKMSLKARVQQVVLDWTNKAMSDDFAARYLRPLPLPFLRRAATQTAYLFA</sequence>
<evidence type="ECO:0000313" key="1">
    <source>
        <dbReference type="EMBL" id="TCD64947.1"/>
    </source>
</evidence>
<proteinExistence type="predicted"/>
<reference evidence="1 2" key="1">
    <citation type="submission" date="2018-11" db="EMBL/GenBank/DDBJ databases">
        <title>Genome assembly of Steccherinum ochraceum LE-BIN_3174, the white-rot fungus of the Steccherinaceae family (The Residual Polyporoid clade, Polyporales, Basidiomycota).</title>
        <authorList>
            <person name="Fedorova T.V."/>
            <person name="Glazunova O.A."/>
            <person name="Landesman E.O."/>
            <person name="Moiseenko K.V."/>
            <person name="Psurtseva N.V."/>
            <person name="Savinova O.S."/>
            <person name="Shakhova N.V."/>
            <person name="Tyazhelova T.V."/>
            <person name="Vasina D.V."/>
        </authorList>
    </citation>
    <scope>NUCLEOTIDE SEQUENCE [LARGE SCALE GENOMIC DNA]</scope>
    <source>
        <strain evidence="1 2">LE-BIN_3174</strain>
    </source>
</reference>
<comment type="caution">
    <text evidence="1">The sequence shown here is derived from an EMBL/GenBank/DDBJ whole genome shotgun (WGS) entry which is preliminary data.</text>
</comment>
<dbReference type="STRING" id="92696.A0A4V2MW51"/>
<name>A0A4V2MW51_9APHY</name>
<protein>
    <submittedName>
        <fullName evidence="1">Uncharacterized protein</fullName>
    </submittedName>
</protein>
<keyword evidence="2" id="KW-1185">Reference proteome</keyword>